<evidence type="ECO:0000256" key="1">
    <source>
        <dbReference type="SAM" id="MobiDB-lite"/>
    </source>
</evidence>
<evidence type="ECO:0000256" key="2">
    <source>
        <dbReference type="SAM" id="Phobius"/>
    </source>
</evidence>
<dbReference type="Gene3D" id="3.40.30.10">
    <property type="entry name" value="Glutaredoxin"/>
    <property type="match status" value="1"/>
</dbReference>
<feature type="compositionally biased region" description="Basic and acidic residues" evidence="1">
    <location>
        <begin position="232"/>
        <end position="242"/>
    </location>
</feature>
<feature type="region of interest" description="Disordered" evidence="1">
    <location>
        <begin position="35"/>
        <end position="90"/>
    </location>
</feature>
<keyword evidence="2" id="KW-0812">Transmembrane</keyword>
<feature type="region of interest" description="Disordered" evidence="1">
    <location>
        <begin position="215"/>
        <end position="252"/>
    </location>
</feature>
<organism evidence="4 5">
    <name type="scientific">Streptococcus thermophilus (strain ATCC BAA-250 / LMG 18311)</name>
    <dbReference type="NCBI Taxonomy" id="264199"/>
    <lineage>
        <taxon>Bacteria</taxon>
        <taxon>Bacillati</taxon>
        <taxon>Bacillota</taxon>
        <taxon>Bacilli</taxon>
        <taxon>Lactobacillales</taxon>
        <taxon>Streptococcaceae</taxon>
        <taxon>Streptococcus</taxon>
    </lineage>
</organism>
<dbReference type="EMBL" id="CP000023">
    <property type="protein sequence ID" value="AAV61278.1"/>
    <property type="molecule type" value="Genomic_DNA"/>
</dbReference>
<dbReference type="STRING" id="264199.stu1676"/>
<evidence type="ECO:0000256" key="3">
    <source>
        <dbReference type="SAM" id="SignalP"/>
    </source>
</evidence>
<keyword evidence="3" id="KW-0732">Signal</keyword>
<feature type="signal peptide" evidence="3">
    <location>
        <begin position="1"/>
        <end position="27"/>
    </location>
</feature>
<feature type="compositionally biased region" description="Polar residues" evidence="1">
    <location>
        <begin position="44"/>
        <end position="59"/>
    </location>
</feature>
<name>Q5M2W9_STRT2</name>
<dbReference type="CDD" id="cd02947">
    <property type="entry name" value="TRX_family"/>
    <property type="match status" value="1"/>
</dbReference>
<protein>
    <submittedName>
        <fullName evidence="4">Immunity/modification protein</fullName>
    </submittedName>
</protein>
<reference evidence="4 5" key="1">
    <citation type="journal article" date="2004" name="Nat. Biotechnol.">
        <title>Complete sequence and comparative genome analysis of the dairy bacterium Streptococcus thermophilus.</title>
        <authorList>
            <person name="Bolotin A."/>
            <person name="Quinquis B."/>
            <person name="Renault P."/>
            <person name="Sorokin A."/>
            <person name="Ehrlich S.D."/>
            <person name="Kulakauskas S."/>
            <person name="Lapidus A."/>
            <person name="Goltsman E."/>
            <person name="Mazur M."/>
            <person name="Pusch G.D."/>
            <person name="Fonstein M."/>
            <person name="Overbeek R."/>
            <person name="Kyprides N."/>
            <person name="Purnelle B."/>
            <person name="Prozzi D."/>
            <person name="Ngui K."/>
            <person name="Masuy D."/>
            <person name="Hancy F."/>
            <person name="Burteau S."/>
            <person name="Boutry M."/>
            <person name="Delcour J."/>
            <person name="Goffeau A."/>
            <person name="Hols P."/>
        </authorList>
    </citation>
    <scope>NUCLEOTIDE SEQUENCE [LARGE SCALE GENOMIC DNA]</scope>
    <source>
        <strain evidence="5">ATCC BAA-250 / LMG 18311</strain>
    </source>
</reference>
<feature type="compositionally biased region" description="Polar residues" evidence="1">
    <location>
        <begin position="215"/>
        <end position="228"/>
    </location>
</feature>
<dbReference type="InterPro" id="IPR036249">
    <property type="entry name" value="Thioredoxin-like_sf"/>
</dbReference>
<dbReference type="SUPFAM" id="SSF52833">
    <property type="entry name" value="Thioredoxin-like"/>
    <property type="match status" value="1"/>
</dbReference>
<keyword evidence="2" id="KW-0472">Membrane</keyword>
<dbReference type="InterPro" id="IPR046698">
    <property type="entry name" value="PedC-like"/>
</dbReference>
<evidence type="ECO:0000313" key="5">
    <source>
        <dbReference type="Proteomes" id="UP000001170"/>
    </source>
</evidence>
<gene>
    <name evidence="4" type="primary">blpT</name>
    <name evidence="4" type="ordered locus">stu1676</name>
</gene>
<dbReference type="HOGENOM" id="CLU_078245_0_0_9"/>
<dbReference type="eggNOG" id="ENOG50341F6">
    <property type="taxonomic scope" value="Bacteria"/>
</dbReference>
<accession>Q5M2W9</accession>
<proteinExistence type="predicted"/>
<dbReference type="AlphaFoldDB" id="Q5M2W9"/>
<dbReference type="Proteomes" id="UP000001170">
    <property type="component" value="Chromosome"/>
</dbReference>
<keyword evidence="5" id="KW-1185">Reference proteome</keyword>
<feature type="transmembrane region" description="Helical" evidence="2">
    <location>
        <begin position="288"/>
        <end position="309"/>
    </location>
</feature>
<sequence>MMKKRTLTLWMMSSALLLNLSVGTALADEVVETGADNSPKVEATESTPVEQPSDSQEQSLPEDKEAPAATESVTLAESEEETAKNDIPAVSREEYDANVADLPKISLDDVRNAFTEDGQAHTIYFGRGTCYYCRQFSPELKVLNQLMDGRLEYYDIDREDFDRNYVFGEIGIPGTPTLLYLENGQLLSGWVGGGPAQTVYDHLASSSPRFMTLNQEQTTISEPQTKTVRPTRVTEESTKEKSLPTVQPQPMSTVQKELNAQTGQMAPMTDKVADTKEFPKTNDGEQSLVSFVGALAILASLMLALRYYIK</sequence>
<dbReference type="KEGG" id="stl:stu1676"/>
<dbReference type="Pfam" id="PF20207">
    <property type="entry name" value="DUF6568"/>
    <property type="match status" value="1"/>
</dbReference>
<evidence type="ECO:0000313" key="4">
    <source>
        <dbReference type="EMBL" id="AAV61278.1"/>
    </source>
</evidence>
<feature type="chain" id="PRO_5004259562" evidence="3">
    <location>
        <begin position="28"/>
        <end position="310"/>
    </location>
</feature>
<keyword evidence="2" id="KW-1133">Transmembrane helix</keyword>